<keyword evidence="1" id="KW-0732">Signal</keyword>
<dbReference type="AlphaFoldDB" id="A0A7I4YBI5"/>
<evidence type="ECO:0000313" key="3">
    <source>
        <dbReference type="WBParaSite" id="HCON_00077250-00001"/>
    </source>
</evidence>
<keyword evidence="2" id="KW-1185">Reference proteome</keyword>
<feature type="signal peptide" evidence="1">
    <location>
        <begin position="1"/>
        <end position="16"/>
    </location>
</feature>
<feature type="chain" id="PRO_5029753987" evidence="1">
    <location>
        <begin position="17"/>
        <end position="287"/>
    </location>
</feature>
<evidence type="ECO:0000313" key="2">
    <source>
        <dbReference type="Proteomes" id="UP000025227"/>
    </source>
</evidence>
<dbReference type="OrthoDB" id="5782430at2759"/>
<sequence>MRSLLLILTFSVGAYSQCIFLQCDPPPTTAPCKTCYDCMGRGKGFNFCFTGESLRCGCVSDKAKTCSRVRARNSGDITACKLHGELYDGLSGKGKWNDTAPAKGSGSSTDRATTEAPIRVPLPMIRSLSNTSLSVVVDRFFGRAPFDALSPHRLMLLADFMTKDEVKCKSLPTIRAMKWARHHCALRIHLAMPGIDNPSDDQYYYDDLSPIETEFSAEIFEGAELVRFWVEVSTIRSLELAHEVVRFSSVMRSEAATYRPPHHTVPSRNDTVVSGLLSSMVNDTSSS</sequence>
<reference evidence="3" key="1">
    <citation type="submission" date="2020-12" db="UniProtKB">
        <authorList>
            <consortium name="WormBaseParasite"/>
        </authorList>
    </citation>
    <scope>IDENTIFICATION</scope>
    <source>
        <strain evidence="3">MHco3</strain>
    </source>
</reference>
<dbReference type="WBParaSite" id="HCON_00077250-00001">
    <property type="protein sequence ID" value="HCON_00077250-00001"/>
    <property type="gene ID" value="HCON_00077250"/>
</dbReference>
<name>A0A7I4YBI5_HAECO</name>
<evidence type="ECO:0000256" key="1">
    <source>
        <dbReference type="SAM" id="SignalP"/>
    </source>
</evidence>
<proteinExistence type="predicted"/>
<accession>A0A7I4YBI5</accession>
<protein>
    <submittedName>
        <fullName evidence="3">Secreted protein</fullName>
    </submittedName>
</protein>
<dbReference type="Proteomes" id="UP000025227">
    <property type="component" value="Unplaced"/>
</dbReference>
<organism evidence="2 3">
    <name type="scientific">Haemonchus contortus</name>
    <name type="common">Barber pole worm</name>
    <dbReference type="NCBI Taxonomy" id="6289"/>
    <lineage>
        <taxon>Eukaryota</taxon>
        <taxon>Metazoa</taxon>
        <taxon>Ecdysozoa</taxon>
        <taxon>Nematoda</taxon>
        <taxon>Chromadorea</taxon>
        <taxon>Rhabditida</taxon>
        <taxon>Rhabditina</taxon>
        <taxon>Rhabditomorpha</taxon>
        <taxon>Strongyloidea</taxon>
        <taxon>Trichostrongylidae</taxon>
        <taxon>Haemonchus</taxon>
    </lineage>
</organism>
<dbReference type="OMA" id="EAYHRNQ"/>